<dbReference type="GO" id="GO:0008270">
    <property type="term" value="F:zinc ion binding"/>
    <property type="evidence" value="ECO:0007669"/>
    <property type="project" value="UniProtKB-KW"/>
</dbReference>
<proteinExistence type="predicted"/>
<dbReference type="Gene3D" id="3.30.40.10">
    <property type="entry name" value="Zinc/RING finger domain, C3HC4 (zinc finger)"/>
    <property type="match status" value="1"/>
</dbReference>
<dbReference type="OMA" id="DFRDHEE"/>
<evidence type="ECO:0000256" key="2">
    <source>
        <dbReference type="ARBA" id="ARBA00022771"/>
    </source>
</evidence>
<dbReference type="InterPro" id="IPR001841">
    <property type="entry name" value="Znf_RING"/>
</dbReference>
<dbReference type="AlphaFoldDB" id="A0A803MCS0"/>
<evidence type="ECO:0000256" key="4">
    <source>
        <dbReference type="PROSITE-ProRule" id="PRU00175"/>
    </source>
</evidence>
<dbReference type="SMART" id="SM00184">
    <property type="entry name" value="RING"/>
    <property type="match status" value="1"/>
</dbReference>
<dbReference type="Gramene" id="AUR62027263-RA">
    <property type="protein sequence ID" value="AUR62027263-RA:cds"/>
    <property type="gene ID" value="AUR62027263"/>
</dbReference>
<dbReference type="GO" id="GO:0061630">
    <property type="term" value="F:ubiquitin protein ligase activity"/>
    <property type="evidence" value="ECO:0007669"/>
    <property type="project" value="TreeGrafter"/>
</dbReference>
<dbReference type="PROSITE" id="PS50089">
    <property type="entry name" value="ZF_RING_2"/>
    <property type="match status" value="1"/>
</dbReference>
<sequence length="105" mass="12002">MLPVMKFNDVVCSFSPGSNQAEQCAVCLYDFRDHEEIRRLTNCGHIFHRACVDRWMDHDQITCPLCRTAFVPDELMEVFHEKLCAASVSAIPEFGGEFSVINNFL</sequence>
<dbReference type="EnsemblPlants" id="AUR62027263-RA">
    <property type="protein sequence ID" value="AUR62027263-RA:cds"/>
    <property type="gene ID" value="AUR62027263"/>
</dbReference>
<evidence type="ECO:0000313" key="6">
    <source>
        <dbReference type="EnsemblPlants" id="AUR62027263-RA:cds"/>
    </source>
</evidence>
<keyword evidence="3" id="KW-0862">Zinc</keyword>
<organism evidence="6 7">
    <name type="scientific">Chenopodium quinoa</name>
    <name type="common">Quinoa</name>
    <dbReference type="NCBI Taxonomy" id="63459"/>
    <lineage>
        <taxon>Eukaryota</taxon>
        <taxon>Viridiplantae</taxon>
        <taxon>Streptophyta</taxon>
        <taxon>Embryophyta</taxon>
        <taxon>Tracheophyta</taxon>
        <taxon>Spermatophyta</taxon>
        <taxon>Magnoliopsida</taxon>
        <taxon>eudicotyledons</taxon>
        <taxon>Gunneridae</taxon>
        <taxon>Pentapetalae</taxon>
        <taxon>Caryophyllales</taxon>
        <taxon>Chenopodiaceae</taxon>
        <taxon>Chenopodioideae</taxon>
        <taxon>Atripliceae</taxon>
        <taxon>Chenopodium</taxon>
    </lineage>
</organism>
<dbReference type="GO" id="GO:0016567">
    <property type="term" value="P:protein ubiquitination"/>
    <property type="evidence" value="ECO:0007669"/>
    <property type="project" value="TreeGrafter"/>
</dbReference>
<keyword evidence="7" id="KW-1185">Reference proteome</keyword>
<dbReference type="PANTHER" id="PTHR45969:SF10">
    <property type="entry name" value="BRASSINOSTEROID-RESPONSIVE RING PROTEIN 1"/>
    <property type="match status" value="1"/>
</dbReference>
<reference evidence="6" key="2">
    <citation type="submission" date="2021-03" db="UniProtKB">
        <authorList>
            <consortium name="EnsemblPlants"/>
        </authorList>
    </citation>
    <scope>IDENTIFICATION</scope>
</reference>
<dbReference type="SMR" id="A0A803MCS0"/>
<dbReference type="Proteomes" id="UP000596660">
    <property type="component" value="Unplaced"/>
</dbReference>
<name>A0A803MCS0_CHEQI</name>
<feature type="domain" description="RING-type" evidence="5">
    <location>
        <begin position="24"/>
        <end position="67"/>
    </location>
</feature>
<accession>A0A803MCS0</accession>
<dbReference type="PANTHER" id="PTHR45969">
    <property type="entry name" value="RING ZINC FINGER PROTEIN-RELATED"/>
    <property type="match status" value="1"/>
</dbReference>
<evidence type="ECO:0000256" key="3">
    <source>
        <dbReference type="ARBA" id="ARBA00022833"/>
    </source>
</evidence>
<keyword evidence="1" id="KW-0479">Metal-binding</keyword>
<dbReference type="Pfam" id="PF13639">
    <property type="entry name" value="zf-RING_2"/>
    <property type="match status" value="1"/>
</dbReference>
<dbReference type="InterPro" id="IPR013083">
    <property type="entry name" value="Znf_RING/FYVE/PHD"/>
</dbReference>
<protein>
    <recommendedName>
        <fullName evidence="5">RING-type domain-containing protein</fullName>
    </recommendedName>
</protein>
<evidence type="ECO:0000259" key="5">
    <source>
        <dbReference type="PROSITE" id="PS50089"/>
    </source>
</evidence>
<dbReference type="SUPFAM" id="SSF57850">
    <property type="entry name" value="RING/U-box"/>
    <property type="match status" value="1"/>
</dbReference>
<evidence type="ECO:0000313" key="7">
    <source>
        <dbReference type="Proteomes" id="UP000596660"/>
    </source>
</evidence>
<evidence type="ECO:0000256" key="1">
    <source>
        <dbReference type="ARBA" id="ARBA00022723"/>
    </source>
</evidence>
<keyword evidence="2 4" id="KW-0863">Zinc-finger</keyword>
<reference evidence="6" key="1">
    <citation type="journal article" date="2017" name="Nature">
        <title>The genome of Chenopodium quinoa.</title>
        <authorList>
            <person name="Jarvis D.E."/>
            <person name="Ho Y.S."/>
            <person name="Lightfoot D.J."/>
            <person name="Schmoeckel S.M."/>
            <person name="Li B."/>
            <person name="Borm T.J.A."/>
            <person name="Ohyanagi H."/>
            <person name="Mineta K."/>
            <person name="Michell C.T."/>
            <person name="Saber N."/>
            <person name="Kharbatia N.M."/>
            <person name="Rupper R.R."/>
            <person name="Sharp A.R."/>
            <person name="Dally N."/>
            <person name="Boughton B.A."/>
            <person name="Woo Y.H."/>
            <person name="Gao G."/>
            <person name="Schijlen E.G.W.M."/>
            <person name="Guo X."/>
            <person name="Momin A.A."/>
            <person name="Negrao S."/>
            <person name="Al-Babili S."/>
            <person name="Gehring C."/>
            <person name="Roessner U."/>
            <person name="Jung C."/>
            <person name="Murphy K."/>
            <person name="Arold S.T."/>
            <person name="Gojobori T."/>
            <person name="van der Linden C.G."/>
            <person name="van Loo E.N."/>
            <person name="Jellen E.N."/>
            <person name="Maughan P.J."/>
            <person name="Tester M."/>
        </authorList>
    </citation>
    <scope>NUCLEOTIDE SEQUENCE [LARGE SCALE GENOMIC DNA]</scope>
    <source>
        <strain evidence="6">cv. PI 614886</strain>
    </source>
</reference>